<dbReference type="AlphaFoldDB" id="A0A835PN75"/>
<keyword evidence="2" id="KW-0813">Transport</keyword>
<evidence type="ECO:0000256" key="4">
    <source>
        <dbReference type="ARBA" id="ARBA00022989"/>
    </source>
</evidence>
<organism evidence="8 11">
    <name type="scientific">Vanilla planifolia</name>
    <name type="common">Vanilla</name>
    <dbReference type="NCBI Taxonomy" id="51239"/>
    <lineage>
        <taxon>Eukaryota</taxon>
        <taxon>Viridiplantae</taxon>
        <taxon>Streptophyta</taxon>
        <taxon>Embryophyta</taxon>
        <taxon>Tracheophyta</taxon>
        <taxon>Spermatophyta</taxon>
        <taxon>Magnoliopsida</taxon>
        <taxon>Liliopsida</taxon>
        <taxon>Asparagales</taxon>
        <taxon>Orchidaceae</taxon>
        <taxon>Vanilloideae</taxon>
        <taxon>Vanilleae</taxon>
        <taxon>Vanilla</taxon>
    </lineage>
</organism>
<comment type="caution">
    <text evidence="8">The sequence shown here is derived from an EMBL/GenBank/DDBJ whole genome shotgun (WGS) entry which is preliminary data.</text>
</comment>
<evidence type="ECO:0000256" key="2">
    <source>
        <dbReference type="ARBA" id="ARBA00022448"/>
    </source>
</evidence>
<evidence type="ECO:0000313" key="9">
    <source>
        <dbReference type="EMBL" id="KAG0458819.1"/>
    </source>
</evidence>
<dbReference type="CDD" id="cd17330">
    <property type="entry name" value="MFS_SLC46_TetA_like"/>
    <property type="match status" value="1"/>
</dbReference>
<dbReference type="Proteomes" id="UP000636800">
    <property type="component" value="Chromosome 12"/>
</dbReference>
<sequence length="440" mass="46302">MKDLKGLGHLFVCVFLYHFAGFVVAPAITDVTMEALCPGTDQCSLAIYLTGCTQVITGLGTFLLTPVIGDLSDKYGRKAMLTLPMTLGILPLVILAFGRSAPFFYAYYIIKMLAGMFCDGSMQCLTLAYVADKICVTRRISAFGVLSGISTAGFVSATISARVLPTAVAFQVSASVAVVAAVYMRFFLVETDGGAALADESSGLLHSPPSDVESHPKLSPLGEASSLVDMVRLFRSSSTLSRVAVVTFIDSLGTSGYHASITYFLKAKFHFGKDQYADIMLIIGVAGTLSQLLLMPALAPAVGEEILLSVGLLASCAHIFLTSISWSSWVPYFSATLTVLSVFGQPCLRTIVSKNAGPNEQGLAQGGFTGVGSIASIISPFVFTPLTALFLSEKAPFDFKGFSLMCGGFACLIAFTLSVTIKSGIAVLVQKFGSGNTAAV</sequence>
<evidence type="ECO:0000256" key="5">
    <source>
        <dbReference type="ARBA" id="ARBA00023136"/>
    </source>
</evidence>
<accession>A0A835PN75</accession>
<name>A0A835PN75_VANPL</name>
<keyword evidence="4 6" id="KW-1133">Transmembrane helix</keyword>
<evidence type="ECO:0000313" key="11">
    <source>
        <dbReference type="Proteomes" id="UP000636800"/>
    </source>
</evidence>
<dbReference type="InterPro" id="IPR001958">
    <property type="entry name" value="Tet-R_TetA/multi-R_MdtG-like"/>
</dbReference>
<evidence type="ECO:0000256" key="1">
    <source>
        <dbReference type="ARBA" id="ARBA00004141"/>
    </source>
</evidence>
<feature type="transmembrane region" description="Helical" evidence="6">
    <location>
        <begin position="104"/>
        <end position="130"/>
    </location>
</feature>
<feature type="transmembrane region" description="Helical" evidence="6">
    <location>
        <begin position="7"/>
        <end position="25"/>
    </location>
</feature>
<dbReference type="OrthoDB" id="419616at2759"/>
<evidence type="ECO:0000313" key="7">
    <source>
        <dbReference type="EMBL" id="KAG0457097.1"/>
    </source>
</evidence>
<dbReference type="InterPro" id="IPR011701">
    <property type="entry name" value="MFS"/>
</dbReference>
<evidence type="ECO:0000313" key="12">
    <source>
        <dbReference type="Proteomes" id="UP000639772"/>
    </source>
</evidence>
<feature type="transmembrane region" description="Helical" evidence="6">
    <location>
        <begin position="240"/>
        <end position="259"/>
    </location>
</feature>
<dbReference type="EMBL" id="JADCNL010000012">
    <property type="protein sequence ID" value="KAG0457100.1"/>
    <property type="molecule type" value="Genomic_DNA"/>
</dbReference>
<dbReference type="Gene3D" id="1.20.1250.20">
    <property type="entry name" value="MFS general substrate transporter like domains"/>
    <property type="match status" value="1"/>
</dbReference>
<dbReference type="EMBL" id="JADCNL010000012">
    <property type="protein sequence ID" value="KAG0457097.1"/>
    <property type="molecule type" value="Genomic_DNA"/>
</dbReference>
<keyword evidence="5 6" id="KW-0472">Membrane</keyword>
<feature type="transmembrane region" description="Helical" evidence="6">
    <location>
        <begin position="80"/>
        <end position="98"/>
    </location>
</feature>
<feature type="transmembrane region" description="Helical" evidence="6">
    <location>
        <begin position="142"/>
        <end position="161"/>
    </location>
</feature>
<reference evidence="11 12" key="1">
    <citation type="journal article" date="2020" name="Nat. Food">
        <title>A phased Vanilla planifolia genome enables genetic improvement of flavour and production.</title>
        <authorList>
            <person name="Hasing T."/>
            <person name="Tang H."/>
            <person name="Brym M."/>
            <person name="Khazi F."/>
            <person name="Huang T."/>
            <person name="Chambers A.H."/>
        </authorList>
    </citation>
    <scope>NUCLEOTIDE SEQUENCE [LARGE SCALE GENOMIC DNA]</scope>
    <source>
        <tissue evidence="8">Leaf</tissue>
    </source>
</reference>
<gene>
    <name evidence="9" type="ORF">HPP92_021947</name>
    <name evidence="10" type="ORF">HPP92_021950</name>
    <name evidence="7" type="ORF">HPP92_022254</name>
    <name evidence="8" type="ORF">HPP92_022257</name>
</gene>
<dbReference type="EMBL" id="JADCNM010000012">
    <property type="protein sequence ID" value="KAG0458822.1"/>
    <property type="molecule type" value="Genomic_DNA"/>
</dbReference>
<proteinExistence type="predicted"/>
<dbReference type="SUPFAM" id="SSF103473">
    <property type="entry name" value="MFS general substrate transporter"/>
    <property type="match status" value="1"/>
</dbReference>
<keyword evidence="11" id="KW-1185">Reference proteome</keyword>
<evidence type="ECO:0000313" key="8">
    <source>
        <dbReference type="EMBL" id="KAG0457100.1"/>
    </source>
</evidence>
<feature type="transmembrane region" description="Helical" evidence="6">
    <location>
        <begin position="363"/>
        <end position="382"/>
    </location>
</feature>
<dbReference type="InterPro" id="IPR036259">
    <property type="entry name" value="MFS_trans_sf"/>
</dbReference>
<protein>
    <recommendedName>
        <fullName evidence="13">Major facilitator superfamily (MFS) profile domain-containing protein</fullName>
    </recommendedName>
</protein>
<feature type="transmembrane region" description="Helical" evidence="6">
    <location>
        <begin position="167"/>
        <end position="188"/>
    </location>
</feature>
<evidence type="ECO:0008006" key="13">
    <source>
        <dbReference type="Google" id="ProtNLM"/>
    </source>
</evidence>
<dbReference type="EMBL" id="JADCNM010000012">
    <property type="protein sequence ID" value="KAG0458819.1"/>
    <property type="molecule type" value="Genomic_DNA"/>
</dbReference>
<dbReference type="PANTHER" id="PTHR23504:SF1">
    <property type="entry name" value="GH21943P-RELATED"/>
    <property type="match status" value="1"/>
</dbReference>
<evidence type="ECO:0000256" key="6">
    <source>
        <dbReference type="SAM" id="Phobius"/>
    </source>
</evidence>
<dbReference type="GO" id="GO:0016020">
    <property type="term" value="C:membrane"/>
    <property type="evidence" value="ECO:0007669"/>
    <property type="project" value="UniProtKB-SubCell"/>
</dbReference>
<dbReference type="GO" id="GO:0022857">
    <property type="term" value="F:transmembrane transporter activity"/>
    <property type="evidence" value="ECO:0007669"/>
    <property type="project" value="InterPro"/>
</dbReference>
<dbReference type="Pfam" id="PF07690">
    <property type="entry name" value="MFS_1"/>
    <property type="match status" value="1"/>
</dbReference>
<feature type="transmembrane region" description="Helical" evidence="6">
    <location>
        <begin position="402"/>
        <end position="421"/>
    </location>
</feature>
<comment type="subcellular location">
    <subcellularLocation>
        <location evidence="1">Membrane</location>
        <topology evidence="1">Multi-pass membrane protein</topology>
    </subcellularLocation>
</comment>
<keyword evidence="3 6" id="KW-0812">Transmembrane</keyword>
<feature type="transmembrane region" description="Helical" evidence="6">
    <location>
        <begin position="45"/>
        <end position="68"/>
    </location>
</feature>
<feature type="transmembrane region" description="Helical" evidence="6">
    <location>
        <begin position="306"/>
        <end position="326"/>
    </location>
</feature>
<feature type="transmembrane region" description="Helical" evidence="6">
    <location>
        <begin position="279"/>
        <end position="299"/>
    </location>
</feature>
<dbReference type="PRINTS" id="PR01035">
    <property type="entry name" value="TCRTETA"/>
</dbReference>
<evidence type="ECO:0000313" key="10">
    <source>
        <dbReference type="EMBL" id="KAG0458822.1"/>
    </source>
</evidence>
<dbReference type="Proteomes" id="UP000639772">
    <property type="component" value="Chromosome 12"/>
</dbReference>
<dbReference type="PANTHER" id="PTHR23504">
    <property type="entry name" value="MAJOR FACILITATOR SUPERFAMILY DOMAIN-CONTAINING PROTEIN 10"/>
    <property type="match status" value="1"/>
</dbReference>
<evidence type="ECO:0000256" key="3">
    <source>
        <dbReference type="ARBA" id="ARBA00022692"/>
    </source>
</evidence>